<reference evidence="2 3" key="1">
    <citation type="submission" date="2018-05" db="EMBL/GenBank/DDBJ databases">
        <title>Antimicrobial susceptibility testing and genomic analysis of Arcobacter skirrowii strains and one Arcobacter butzleri isolated from German poultry farms.</title>
        <authorList>
            <person name="Haenel I."/>
            <person name="Hotzel H."/>
            <person name="Tomaso H."/>
            <person name="Busch A."/>
        </authorList>
    </citation>
    <scope>NUCLEOTIDE SEQUENCE [LARGE SCALE GENOMIC DNA]</scope>
    <source>
        <strain evidence="3">v</strain>
    </source>
</reference>
<dbReference type="EMBL" id="QEYI01000001">
    <property type="protein sequence ID" value="PWE23377.1"/>
    <property type="molecule type" value="Genomic_DNA"/>
</dbReference>
<gene>
    <name evidence="2" type="ORF">DF188_01485</name>
</gene>
<dbReference type="Proteomes" id="UP000245014">
    <property type="component" value="Unassembled WGS sequence"/>
</dbReference>
<protein>
    <recommendedName>
        <fullName evidence="4">TIGR04219 family outer membrane beta-barrel protein</fullName>
    </recommendedName>
</protein>
<evidence type="ECO:0000313" key="2">
    <source>
        <dbReference type="EMBL" id="PWE23377.1"/>
    </source>
</evidence>
<dbReference type="AlphaFoldDB" id="A0A2U2C2X0"/>
<dbReference type="RefSeq" id="WP_109065574.1">
    <property type="nucleotide sequence ID" value="NZ_QEYG01000009.1"/>
</dbReference>
<name>A0A2U2C2X0_9BACT</name>
<dbReference type="NCBIfam" id="TIGR04219">
    <property type="entry name" value="OMP_w_GlyGly"/>
    <property type="match status" value="1"/>
</dbReference>
<proteinExistence type="predicted"/>
<organism evidence="2 3">
    <name type="scientific">Aliarcobacter skirrowii</name>
    <dbReference type="NCBI Taxonomy" id="28200"/>
    <lineage>
        <taxon>Bacteria</taxon>
        <taxon>Pseudomonadati</taxon>
        <taxon>Campylobacterota</taxon>
        <taxon>Epsilonproteobacteria</taxon>
        <taxon>Campylobacterales</taxon>
        <taxon>Arcobacteraceae</taxon>
        <taxon>Aliarcobacter</taxon>
    </lineage>
</organism>
<sequence>MKRVLKVAAISSTLLLSVANADFLRAEVGAGAWFSKSSGNIKADSSVFDGIDLSKEKTKTNMYAWALFKHFVPVVPNLKVEYSKVESIGLANGNFSGYSGGGNESKLTMKQLDIIPYYNILDNTFWTTIDLGVDIKIIDAQYSVSNKPESNVTKTIPLPMGYARARVEVPFTGIGIEADAKYIKYSDNLAYDAKAKIDYTFDITPLIKPAIEIGYRVQKVEVDRLSDLKTDLDFKGIYAGLMLRF</sequence>
<evidence type="ECO:0000313" key="3">
    <source>
        <dbReference type="Proteomes" id="UP000245014"/>
    </source>
</evidence>
<dbReference type="InterPro" id="IPR026387">
    <property type="entry name" value="OMP_w_GlyGly"/>
</dbReference>
<feature type="signal peptide" evidence="1">
    <location>
        <begin position="1"/>
        <end position="21"/>
    </location>
</feature>
<accession>A0A2U2C2X0</accession>
<keyword evidence="1" id="KW-0732">Signal</keyword>
<evidence type="ECO:0008006" key="4">
    <source>
        <dbReference type="Google" id="ProtNLM"/>
    </source>
</evidence>
<comment type="caution">
    <text evidence="2">The sequence shown here is derived from an EMBL/GenBank/DDBJ whole genome shotgun (WGS) entry which is preliminary data.</text>
</comment>
<feature type="chain" id="PRO_5015519707" description="TIGR04219 family outer membrane beta-barrel protein" evidence="1">
    <location>
        <begin position="22"/>
        <end position="245"/>
    </location>
</feature>
<evidence type="ECO:0000256" key="1">
    <source>
        <dbReference type="SAM" id="SignalP"/>
    </source>
</evidence>
<dbReference type="STRING" id="28200.GCA_001572935_00785"/>